<feature type="domain" description="Protein kinase" evidence="3">
    <location>
        <begin position="1"/>
        <end position="251"/>
    </location>
</feature>
<accession>A0A1Y2HFF1</accession>
<dbReference type="PIRSF" id="PIRSF000654">
    <property type="entry name" value="Integrin-linked_kinase"/>
    <property type="match status" value="1"/>
</dbReference>
<evidence type="ECO:0000313" key="5">
    <source>
        <dbReference type="Proteomes" id="UP000193411"/>
    </source>
</evidence>
<keyword evidence="4" id="KW-0808">Transferase</keyword>
<organism evidence="4 5">
    <name type="scientific">Catenaria anguillulae PL171</name>
    <dbReference type="NCBI Taxonomy" id="765915"/>
    <lineage>
        <taxon>Eukaryota</taxon>
        <taxon>Fungi</taxon>
        <taxon>Fungi incertae sedis</taxon>
        <taxon>Blastocladiomycota</taxon>
        <taxon>Blastocladiomycetes</taxon>
        <taxon>Blastocladiales</taxon>
        <taxon>Catenariaceae</taxon>
        <taxon>Catenaria</taxon>
    </lineage>
</organism>
<evidence type="ECO:0000313" key="4">
    <source>
        <dbReference type="EMBL" id="ORZ32611.1"/>
    </source>
</evidence>
<dbReference type="SMART" id="SM00220">
    <property type="entry name" value="S_TKc"/>
    <property type="match status" value="1"/>
</dbReference>
<dbReference type="EMBL" id="MCFL01000044">
    <property type="protein sequence ID" value="ORZ32611.1"/>
    <property type="molecule type" value="Genomic_DNA"/>
</dbReference>
<dbReference type="InterPro" id="IPR011009">
    <property type="entry name" value="Kinase-like_dom_sf"/>
</dbReference>
<feature type="non-terminal residue" evidence="4">
    <location>
        <position position="1"/>
    </location>
</feature>
<dbReference type="SUPFAM" id="SSF56112">
    <property type="entry name" value="Protein kinase-like (PK-like)"/>
    <property type="match status" value="1"/>
</dbReference>
<dbReference type="Proteomes" id="UP000193411">
    <property type="component" value="Unassembled WGS sequence"/>
</dbReference>
<dbReference type="GO" id="GO:0004674">
    <property type="term" value="F:protein serine/threonine kinase activity"/>
    <property type="evidence" value="ECO:0007669"/>
    <property type="project" value="TreeGrafter"/>
</dbReference>
<dbReference type="PANTHER" id="PTHR48012">
    <property type="entry name" value="STERILE20-LIKE KINASE, ISOFORM B-RELATED"/>
    <property type="match status" value="1"/>
</dbReference>
<name>A0A1Y2HFF1_9FUNG</name>
<dbReference type="PANTHER" id="PTHR48012:SF28">
    <property type="entry name" value="SERINE_THREONINE-PROTEIN KINASE PAKE-RELATED"/>
    <property type="match status" value="1"/>
</dbReference>
<dbReference type="PROSITE" id="PS50011">
    <property type="entry name" value="PROTEIN_KINASE_DOM"/>
    <property type="match status" value="1"/>
</dbReference>
<dbReference type="AlphaFoldDB" id="A0A1Y2HFF1"/>
<dbReference type="GO" id="GO:0005737">
    <property type="term" value="C:cytoplasm"/>
    <property type="evidence" value="ECO:0007669"/>
    <property type="project" value="TreeGrafter"/>
</dbReference>
<dbReference type="InterPro" id="IPR050629">
    <property type="entry name" value="STE20/SPS1-PAK"/>
</dbReference>
<dbReference type="STRING" id="765915.A0A1Y2HFF1"/>
<dbReference type="InterPro" id="IPR008271">
    <property type="entry name" value="Ser/Thr_kinase_AS"/>
</dbReference>
<keyword evidence="4" id="KW-0418">Kinase</keyword>
<proteinExistence type="predicted"/>
<keyword evidence="2" id="KW-0067">ATP-binding</keyword>
<dbReference type="Gene3D" id="1.10.510.10">
    <property type="entry name" value="Transferase(Phosphotransferase) domain 1"/>
    <property type="match status" value="1"/>
</dbReference>
<dbReference type="PROSITE" id="PS00108">
    <property type="entry name" value="PROTEIN_KINASE_ST"/>
    <property type="match status" value="1"/>
</dbReference>
<dbReference type="InterPro" id="IPR000719">
    <property type="entry name" value="Prot_kinase_dom"/>
</dbReference>
<dbReference type="GO" id="GO:0005524">
    <property type="term" value="F:ATP binding"/>
    <property type="evidence" value="ECO:0007669"/>
    <property type="project" value="UniProtKB-KW"/>
</dbReference>
<dbReference type="Pfam" id="PF00069">
    <property type="entry name" value="Pkinase"/>
    <property type="match status" value="1"/>
</dbReference>
<comment type="caution">
    <text evidence="4">The sequence shown here is derived from an EMBL/GenBank/DDBJ whole genome shotgun (WGS) entry which is preliminary data.</text>
</comment>
<keyword evidence="1" id="KW-0547">Nucleotide-binding</keyword>
<protein>
    <submittedName>
        <fullName evidence="4">Kinase-like domain-containing protein</fullName>
    </submittedName>
</protein>
<evidence type="ECO:0000256" key="1">
    <source>
        <dbReference type="ARBA" id="ARBA00022741"/>
    </source>
</evidence>
<reference evidence="4 5" key="1">
    <citation type="submission" date="2016-07" db="EMBL/GenBank/DDBJ databases">
        <title>Pervasive Adenine N6-methylation of Active Genes in Fungi.</title>
        <authorList>
            <consortium name="DOE Joint Genome Institute"/>
            <person name="Mondo S.J."/>
            <person name="Dannebaum R.O."/>
            <person name="Kuo R.C."/>
            <person name="Labutti K."/>
            <person name="Haridas S."/>
            <person name="Kuo A."/>
            <person name="Salamov A."/>
            <person name="Ahrendt S.R."/>
            <person name="Lipzen A."/>
            <person name="Sullivan W."/>
            <person name="Andreopoulos W.B."/>
            <person name="Clum A."/>
            <person name="Lindquist E."/>
            <person name="Daum C."/>
            <person name="Ramamoorthy G.K."/>
            <person name="Gryganskyi A."/>
            <person name="Culley D."/>
            <person name="Magnuson J.K."/>
            <person name="James T.Y."/>
            <person name="O'Malley M.A."/>
            <person name="Stajich J.E."/>
            <person name="Spatafora J.W."/>
            <person name="Visel A."/>
            <person name="Grigoriev I.V."/>
        </authorList>
    </citation>
    <scope>NUCLEOTIDE SEQUENCE [LARGE SCALE GENOMIC DNA]</scope>
    <source>
        <strain evidence="4 5">PL171</strain>
    </source>
</reference>
<dbReference type="OrthoDB" id="248923at2759"/>
<gene>
    <name evidence="4" type="ORF">BCR44DRAFT_1537372</name>
</gene>
<evidence type="ECO:0000259" key="3">
    <source>
        <dbReference type="PROSITE" id="PS50011"/>
    </source>
</evidence>
<evidence type="ECO:0000256" key="2">
    <source>
        <dbReference type="ARBA" id="ARBA00022840"/>
    </source>
</evidence>
<sequence>RSAFGCVYRAVLKQTGFILAVKEIQLHDIRGQTATDQQAMIEKEISLLKKCVHRNTVQYYGCCRRAANLIWILTDFCGGGSMADAAPSGLTFNEVAAVLGGALGGLTFLHAKSIIHRDLKSANILLSSDGEVKIADFGVSEQLTQTVKNRNTVVGTPLFMSPEVILGADYATSADIWSFGITAIELADGMPPHWNENPMRVLFKIPHLPAPTPSHSTSAYDPAYLDFIQLCLKKKSDERANAMTLLAHPFVKT</sequence>
<keyword evidence="5" id="KW-1185">Reference proteome</keyword>
<feature type="non-terminal residue" evidence="4">
    <location>
        <position position="253"/>
    </location>
</feature>